<dbReference type="InterPro" id="IPR013655">
    <property type="entry name" value="PAS_fold_3"/>
</dbReference>
<evidence type="ECO:0000256" key="4">
    <source>
        <dbReference type="ARBA" id="ARBA00022679"/>
    </source>
</evidence>
<dbReference type="GO" id="GO:0006355">
    <property type="term" value="P:regulation of DNA-templated transcription"/>
    <property type="evidence" value="ECO:0007669"/>
    <property type="project" value="InterPro"/>
</dbReference>
<dbReference type="InterPro" id="IPR035965">
    <property type="entry name" value="PAS-like_dom_sf"/>
</dbReference>
<dbReference type="Pfam" id="PF08447">
    <property type="entry name" value="PAS_3"/>
    <property type="match status" value="1"/>
</dbReference>
<dbReference type="EC" id="2.7.13.3" evidence="2"/>
<organism evidence="9 10">
    <name type="scientific">Haloarcula terrestris</name>
    <dbReference type="NCBI Taxonomy" id="2950533"/>
    <lineage>
        <taxon>Archaea</taxon>
        <taxon>Methanobacteriati</taxon>
        <taxon>Methanobacteriota</taxon>
        <taxon>Stenosarchaea group</taxon>
        <taxon>Halobacteria</taxon>
        <taxon>Halobacteriales</taxon>
        <taxon>Haloarculaceae</taxon>
        <taxon>Haloarcula</taxon>
    </lineage>
</organism>
<evidence type="ECO:0000259" key="8">
    <source>
        <dbReference type="PROSITE" id="PS50113"/>
    </source>
</evidence>
<dbReference type="PROSITE" id="PS50109">
    <property type="entry name" value="HIS_KIN"/>
    <property type="match status" value="1"/>
</dbReference>
<dbReference type="InterPro" id="IPR003018">
    <property type="entry name" value="GAF"/>
</dbReference>
<evidence type="ECO:0000256" key="1">
    <source>
        <dbReference type="ARBA" id="ARBA00000085"/>
    </source>
</evidence>
<feature type="domain" description="PAC" evidence="8">
    <location>
        <begin position="631"/>
        <end position="683"/>
    </location>
</feature>
<name>A0AAE4EVX3_9EURY</name>
<dbReference type="InterPro" id="IPR003594">
    <property type="entry name" value="HATPase_dom"/>
</dbReference>
<dbReference type="Pfam" id="PF13185">
    <property type="entry name" value="GAF_2"/>
    <property type="match status" value="1"/>
</dbReference>
<dbReference type="InterPro" id="IPR003661">
    <property type="entry name" value="HisK_dim/P_dom"/>
</dbReference>
<dbReference type="SUPFAM" id="SSF52172">
    <property type="entry name" value="CheY-like"/>
    <property type="match status" value="1"/>
</dbReference>
<sequence>MSDTPSLLYVGPADEGTDTATLAASFAVTRVDTGADALSALADGAFDGVVCEHVLPGDQRGLDVVASIREQYPTLPVVLTTAEPDGVVAARATRLNVTEYVPRSEATLGDRLYDVLHRGESPPETTPTAAVPSPAGATLPPELTDSFDAIAGSISDAVVTINADSEVVYANEALADLTGYDRTTLVGDDFVTLIPEHLRSAHCEGLNRYLRTGDRNVDWDYLELPLVTAAGEELTVAVSFGDFERDDRWYCTGVLRDISDRKERERALEETNQRLDLVLDGTNTGVYEWNLGTDEVTLDESTAQLLGTTTASFDGNIDALEALVHPDDVASLHAAFERVRDATDQFETAFRTVVDGETRWILTSGVVEQRDAQAPRIVAIATDITERKEREQALEINNDALRALTELATESGLSEFETIERVLEIGLERLDLSFGYLSRIEDGVHEIVTTAGEDSKLEPGLETPLEDTYCQTVMETGELLAIADAEDEGWRDLSRQSGVACYVGGRITVDGEPYGTLCFGAETPRQTSYSENETAFIKLLVEWVTQELERRHRADELERYENIIEAVDDGVYALDSEGYFEFVNDAMTDLTGYSERELLGSYTGFIKDDAVVERAESIVQEMIFEDRDDEESFELEIQQASGDSFPAEDHMTLLYDDDGQFEGTAGVIRDITEQKKRDEALSGLLGTTRSLMQAHTPEAVAETVVAATRADLGFDHSLVRLYDADSDTLRPVAASDKVPERPVYDADEGFPGTAFQRGDPLVVDEFERVDNYDTDAIAATMYLPLGDHGVVSIGARPGQEFTDSDVSVGEILASNAATAFDRVERERSLLRYESVVENVRDMVYVLDDEGRVQLVTEPLAEWLGYEQSSLLGRRPHAVLDQDDIDEFNRRIRDICQQGGSGSVKLETTLETAAGERRPAEIEVSLLDSDQFRGTVGVVRDLTELKQARAELEDERDRFSYLFNTLPDAVIETETVADESVVRSVNPAFSEVFGYSEDTAVDQPLSELLRLPDTTHDELPRFDDQQANGDPFQTELRLMTETGFRDFLFRGVPYSRDGDSVRGFGIYTDITEQRERERRLKLLNRVLRHNLRNDLTVILGMADALAERIDDPDLTAILDRLQRKAEEVASLSERARDMERSVRRDQFGTDPIDVPDAVSDLVATYRDEHAAQIETDLPESSVTAGDGRLHRILGELLENSLEHAGEHPSVRIAVQVDRRTVSVTVTDDGPGIPQHELAVVTGDEPITQLHHGTGLGLWLVVWVTESYGGTVEFTDGPNGGAVVTLELPRVDT</sequence>
<dbReference type="SMART" id="SM00091">
    <property type="entry name" value="PAS"/>
    <property type="match status" value="5"/>
</dbReference>
<dbReference type="InterPro" id="IPR013656">
    <property type="entry name" value="PAS_4"/>
</dbReference>
<dbReference type="Pfam" id="PF02518">
    <property type="entry name" value="HATPase_c"/>
    <property type="match status" value="1"/>
</dbReference>
<feature type="domain" description="PAS" evidence="7">
    <location>
        <begin position="271"/>
        <end position="343"/>
    </location>
</feature>
<dbReference type="CDD" id="cd00082">
    <property type="entry name" value="HisKA"/>
    <property type="match status" value="1"/>
</dbReference>
<dbReference type="PROSITE" id="PS50113">
    <property type="entry name" value="PAC"/>
    <property type="match status" value="3"/>
</dbReference>
<dbReference type="Pfam" id="PF00989">
    <property type="entry name" value="PAS"/>
    <property type="match status" value="1"/>
</dbReference>
<dbReference type="Pfam" id="PF01590">
    <property type="entry name" value="GAF"/>
    <property type="match status" value="1"/>
</dbReference>
<feature type="domain" description="PAC" evidence="8">
    <location>
        <begin position="344"/>
        <end position="396"/>
    </location>
</feature>
<dbReference type="InterPro" id="IPR036890">
    <property type="entry name" value="HATPase_C_sf"/>
</dbReference>
<dbReference type="SMART" id="SM00387">
    <property type="entry name" value="HATPase_c"/>
    <property type="match status" value="1"/>
</dbReference>
<dbReference type="SUPFAM" id="SSF47384">
    <property type="entry name" value="Homodimeric domain of signal transducing histidine kinase"/>
    <property type="match status" value="1"/>
</dbReference>
<dbReference type="GO" id="GO:0000155">
    <property type="term" value="F:phosphorelay sensor kinase activity"/>
    <property type="evidence" value="ECO:0007669"/>
    <property type="project" value="InterPro"/>
</dbReference>
<dbReference type="Gene3D" id="3.40.50.2300">
    <property type="match status" value="1"/>
</dbReference>
<keyword evidence="4" id="KW-0808">Transferase</keyword>
<dbReference type="CDD" id="cd00156">
    <property type="entry name" value="REC"/>
    <property type="match status" value="1"/>
</dbReference>
<dbReference type="InterPro" id="IPR029016">
    <property type="entry name" value="GAF-like_dom_sf"/>
</dbReference>
<comment type="catalytic activity">
    <reaction evidence="1">
        <text>ATP + protein L-histidine = ADP + protein N-phospho-L-histidine.</text>
        <dbReference type="EC" id="2.7.13.3"/>
    </reaction>
</comment>
<dbReference type="PANTHER" id="PTHR43304:SF1">
    <property type="entry name" value="PAC DOMAIN-CONTAINING PROTEIN"/>
    <property type="match status" value="1"/>
</dbReference>
<dbReference type="InterPro" id="IPR052162">
    <property type="entry name" value="Sensor_kinase/Photoreceptor"/>
</dbReference>
<keyword evidence="10" id="KW-1185">Reference proteome</keyword>
<dbReference type="InterPro" id="IPR036097">
    <property type="entry name" value="HisK_dim/P_sf"/>
</dbReference>
<dbReference type="CDD" id="cd00075">
    <property type="entry name" value="HATPase"/>
    <property type="match status" value="1"/>
</dbReference>
<dbReference type="NCBIfam" id="TIGR00229">
    <property type="entry name" value="sensory_box"/>
    <property type="match status" value="5"/>
</dbReference>
<evidence type="ECO:0000256" key="3">
    <source>
        <dbReference type="ARBA" id="ARBA00022553"/>
    </source>
</evidence>
<dbReference type="EMBL" id="JAMQOM010000002">
    <property type="protein sequence ID" value="MDS0221007.1"/>
    <property type="molecule type" value="Genomic_DNA"/>
</dbReference>
<dbReference type="PANTHER" id="PTHR43304">
    <property type="entry name" value="PHYTOCHROME-LIKE PROTEIN CPH1"/>
    <property type="match status" value="1"/>
</dbReference>
<dbReference type="SUPFAM" id="SSF55785">
    <property type="entry name" value="PYP-like sensor domain (PAS domain)"/>
    <property type="match status" value="5"/>
</dbReference>
<evidence type="ECO:0000259" key="6">
    <source>
        <dbReference type="PROSITE" id="PS50109"/>
    </source>
</evidence>
<dbReference type="InterPro" id="IPR011006">
    <property type="entry name" value="CheY-like_superfamily"/>
</dbReference>
<proteinExistence type="predicted"/>
<feature type="domain" description="PAS" evidence="7">
    <location>
        <begin position="143"/>
        <end position="213"/>
    </location>
</feature>
<dbReference type="InterPro" id="IPR005467">
    <property type="entry name" value="His_kinase_dom"/>
</dbReference>
<dbReference type="RefSeq" id="WP_310895668.1">
    <property type="nucleotide sequence ID" value="NZ_JAMQOM010000002.1"/>
</dbReference>
<evidence type="ECO:0000256" key="5">
    <source>
        <dbReference type="ARBA" id="ARBA00022777"/>
    </source>
</evidence>
<dbReference type="PROSITE" id="PS50112">
    <property type="entry name" value="PAS"/>
    <property type="match status" value="5"/>
</dbReference>
<feature type="domain" description="PAC" evidence="8">
    <location>
        <begin position="903"/>
        <end position="953"/>
    </location>
</feature>
<dbReference type="Proteomes" id="UP001253439">
    <property type="component" value="Unassembled WGS sequence"/>
</dbReference>
<evidence type="ECO:0000259" key="7">
    <source>
        <dbReference type="PROSITE" id="PS50112"/>
    </source>
</evidence>
<feature type="domain" description="PAS" evidence="7">
    <location>
        <begin position="828"/>
        <end position="898"/>
    </location>
</feature>
<dbReference type="InterPro" id="IPR004358">
    <property type="entry name" value="Sig_transdc_His_kin-like_C"/>
</dbReference>
<dbReference type="SUPFAM" id="SSF55874">
    <property type="entry name" value="ATPase domain of HSP90 chaperone/DNA topoisomerase II/histidine kinase"/>
    <property type="match status" value="1"/>
</dbReference>
<dbReference type="PRINTS" id="PR00344">
    <property type="entry name" value="BCTRLSENSOR"/>
</dbReference>
<dbReference type="SMART" id="SM00086">
    <property type="entry name" value="PAC"/>
    <property type="match status" value="5"/>
</dbReference>
<comment type="caution">
    <text evidence="9">The sequence shown here is derived from an EMBL/GenBank/DDBJ whole genome shotgun (WGS) entry which is preliminary data.</text>
</comment>
<accession>A0AAE4EVX3</accession>
<protein>
    <recommendedName>
        <fullName evidence="2">histidine kinase</fullName>
        <ecNumber evidence="2">2.7.13.3</ecNumber>
    </recommendedName>
</protein>
<dbReference type="Gene3D" id="3.30.450.20">
    <property type="entry name" value="PAS domain"/>
    <property type="match status" value="5"/>
</dbReference>
<dbReference type="SMART" id="SM00065">
    <property type="entry name" value="GAF"/>
    <property type="match status" value="2"/>
</dbReference>
<dbReference type="InterPro" id="IPR001610">
    <property type="entry name" value="PAC"/>
</dbReference>
<dbReference type="CDD" id="cd00130">
    <property type="entry name" value="PAS"/>
    <property type="match status" value="4"/>
</dbReference>
<dbReference type="Pfam" id="PF08448">
    <property type="entry name" value="PAS_4"/>
    <property type="match status" value="3"/>
</dbReference>
<feature type="domain" description="PAS" evidence="7">
    <location>
        <begin position="954"/>
        <end position="1017"/>
    </location>
</feature>
<dbReference type="Gene3D" id="3.30.565.10">
    <property type="entry name" value="Histidine kinase-like ATPase, C-terminal domain"/>
    <property type="match status" value="1"/>
</dbReference>
<evidence type="ECO:0000313" key="9">
    <source>
        <dbReference type="EMBL" id="MDS0221007.1"/>
    </source>
</evidence>
<feature type="domain" description="PAS" evidence="7">
    <location>
        <begin position="556"/>
        <end position="600"/>
    </location>
</feature>
<gene>
    <name evidence="9" type="ORF">NDI54_06565</name>
</gene>
<dbReference type="Gene3D" id="3.30.450.40">
    <property type="match status" value="2"/>
</dbReference>
<keyword evidence="3" id="KW-0597">Phosphoprotein</keyword>
<keyword evidence="5" id="KW-0418">Kinase</keyword>
<dbReference type="SUPFAM" id="SSF55781">
    <property type="entry name" value="GAF domain-like"/>
    <property type="match status" value="2"/>
</dbReference>
<evidence type="ECO:0000313" key="10">
    <source>
        <dbReference type="Proteomes" id="UP001253439"/>
    </source>
</evidence>
<dbReference type="InterPro" id="IPR013767">
    <property type="entry name" value="PAS_fold"/>
</dbReference>
<evidence type="ECO:0000256" key="2">
    <source>
        <dbReference type="ARBA" id="ARBA00012438"/>
    </source>
</evidence>
<dbReference type="InterPro" id="IPR000014">
    <property type="entry name" value="PAS"/>
</dbReference>
<reference evidence="9 10" key="1">
    <citation type="submission" date="2022-06" db="EMBL/GenBank/DDBJ databases">
        <title>Haloarcula sp. a new haloarchaeum isolate from saline soil.</title>
        <authorList>
            <person name="Strakova D."/>
            <person name="Galisteo C."/>
            <person name="Sanchez-Porro C."/>
            <person name="Ventosa A."/>
        </authorList>
    </citation>
    <scope>NUCLEOTIDE SEQUENCE [LARGE SCALE GENOMIC DNA]</scope>
    <source>
        <strain evidence="9 10">S1AR25-5A</strain>
    </source>
</reference>
<dbReference type="InterPro" id="IPR000700">
    <property type="entry name" value="PAS-assoc_C"/>
</dbReference>
<feature type="domain" description="Histidine kinase" evidence="6">
    <location>
        <begin position="1085"/>
        <end position="1290"/>
    </location>
</feature>